<gene>
    <name evidence="1" type="ORF">LCGC14_3163720</name>
</gene>
<organism evidence="1">
    <name type="scientific">marine sediment metagenome</name>
    <dbReference type="NCBI Taxonomy" id="412755"/>
    <lineage>
        <taxon>unclassified sequences</taxon>
        <taxon>metagenomes</taxon>
        <taxon>ecological metagenomes</taxon>
    </lineage>
</organism>
<protein>
    <recommendedName>
        <fullName evidence="2">Solute-binding protein family 5 domain-containing protein</fullName>
    </recommendedName>
</protein>
<dbReference type="AlphaFoldDB" id="A0A0F8WEP3"/>
<dbReference type="EMBL" id="LAZR01070000">
    <property type="protein sequence ID" value="KKK46585.1"/>
    <property type="molecule type" value="Genomic_DNA"/>
</dbReference>
<name>A0A0F8WEP3_9ZZZZ</name>
<evidence type="ECO:0008006" key="2">
    <source>
        <dbReference type="Google" id="ProtNLM"/>
    </source>
</evidence>
<comment type="caution">
    <text evidence="1">The sequence shown here is derived from an EMBL/GenBank/DDBJ whole genome shotgun (WGS) entry which is preliminary data.</text>
</comment>
<feature type="non-terminal residue" evidence="1">
    <location>
        <position position="1"/>
    </location>
</feature>
<sequence>KDQPYTWIYNEAILSAFNKRIRGVQFSPRGIYGFNPSFTGWWVKKGQAKHVEMATP</sequence>
<accession>A0A0F8WEP3</accession>
<evidence type="ECO:0000313" key="1">
    <source>
        <dbReference type="EMBL" id="KKK46585.1"/>
    </source>
</evidence>
<proteinExistence type="predicted"/>
<reference evidence="1" key="1">
    <citation type="journal article" date="2015" name="Nature">
        <title>Complex archaea that bridge the gap between prokaryotes and eukaryotes.</title>
        <authorList>
            <person name="Spang A."/>
            <person name="Saw J.H."/>
            <person name="Jorgensen S.L."/>
            <person name="Zaremba-Niedzwiedzka K."/>
            <person name="Martijn J."/>
            <person name="Lind A.E."/>
            <person name="van Eijk R."/>
            <person name="Schleper C."/>
            <person name="Guy L."/>
            <person name="Ettema T.J."/>
        </authorList>
    </citation>
    <scope>NUCLEOTIDE SEQUENCE</scope>
</reference>